<evidence type="ECO:0000313" key="4">
    <source>
        <dbReference type="EMBL" id="ABE03937.1"/>
    </source>
</evidence>
<dbReference type="PIRSF" id="PIRSF002825">
    <property type="entry name" value="CfbpA"/>
    <property type="match status" value="1"/>
</dbReference>
<organism evidence="4">
    <name type="scientific">Theonella swinhoei bacterial symbiont clone pSW1H8</name>
    <dbReference type="NCBI Taxonomy" id="377638"/>
    <lineage>
        <taxon>Bacteria</taxon>
        <taxon>environmental samples</taxon>
    </lineage>
</organism>
<name>A4U8T5_9BACT</name>
<keyword evidence="3" id="KW-0479">Metal-binding</keyword>
<dbReference type="GO" id="GO:0046872">
    <property type="term" value="F:metal ion binding"/>
    <property type="evidence" value="ECO:0007669"/>
    <property type="project" value="UniProtKB-KW"/>
</dbReference>
<keyword evidence="3" id="KW-0408">Iron</keyword>
<comment type="similarity">
    <text evidence="1">Belongs to the bacterial solute-binding protein 1 family.</text>
</comment>
<keyword evidence="2" id="KW-0732">Signal</keyword>
<dbReference type="Gene3D" id="3.40.190.10">
    <property type="entry name" value="Periplasmic binding protein-like II"/>
    <property type="match status" value="2"/>
</dbReference>
<dbReference type="SUPFAM" id="SSF53850">
    <property type="entry name" value="Periplasmic binding protein-like II"/>
    <property type="match status" value="1"/>
</dbReference>
<dbReference type="GO" id="GO:0030288">
    <property type="term" value="C:outer membrane-bounded periplasmic space"/>
    <property type="evidence" value="ECO:0007669"/>
    <property type="project" value="TreeGrafter"/>
</dbReference>
<feature type="binding site" evidence="3">
    <location>
        <position position="219"/>
    </location>
    <ligand>
        <name>Fe cation</name>
        <dbReference type="ChEBI" id="CHEBI:24875"/>
    </ligand>
</feature>
<evidence type="ECO:0000256" key="3">
    <source>
        <dbReference type="PIRSR" id="PIRSR002825-1"/>
    </source>
</evidence>
<protein>
    <submittedName>
        <fullName evidence="4">Permease</fullName>
    </submittedName>
</protein>
<sequence>MPNRLLRALLFVLITTLGLGSAIAQTLTVYSGRNEAFVGPVIEAFEQTTGIDVEVRYGGTAALAAVILEEGNLSPADVFLAQDAGALGALSREGLFQRLPDSILSQVDARFRSPEGLWVGVTGRARVLVYSTENVAEEELPMSVFELTGPEWQGRVGWAPTNGSFQAFVTAMRVVVGEERTREWLQGMIANGVNEYRNNSSQVDAVGRGEIDLGLVNHYYLFRFLAEYGEDFPARNHFPPDADIGALINVAGAGILASSSQPEVAQELITFFLGQQSQQHFTDTVFEYPLAGGVAVNPLLPPLDELESPEIDLSDLDDLERTLELLQEVGAL</sequence>
<reference evidence="4" key="1">
    <citation type="journal article" date="2007" name="Appl. Environ. Microbiol.">
        <title>Widespread occurrence and genomic context of unusually small polyketide synthase genes in microbial consortia associated with marine sponges.</title>
        <authorList>
            <person name="Fieseler L."/>
            <person name="Hentschel U."/>
            <person name="Grozdanov L."/>
            <person name="Schirmer A."/>
            <person name="Wen G."/>
            <person name="Platzer M."/>
            <person name="Hrvatin S."/>
            <person name="Butzke D."/>
            <person name="Zimmermann K."/>
            <person name="Piel J."/>
        </authorList>
    </citation>
    <scope>NUCLEOTIDE SEQUENCE</scope>
</reference>
<dbReference type="AlphaFoldDB" id="A4U8T5"/>
<accession>A4U8T5</accession>
<dbReference type="Pfam" id="PF13343">
    <property type="entry name" value="SBP_bac_6"/>
    <property type="match status" value="1"/>
</dbReference>
<dbReference type="PANTHER" id="PTHR30006:SF15">
    <property type="entry name" value="IRON-UTILIZATION PERIPLASMIC PROTEIN"/>
    <property type="match status" value="1"/>
</dbReference>
<dbReference type="PANTHER" id="PTHR30006">
    <property type="entry name" value="THIAMINE-BINDING PERIPLASMIC PROTEIN-RELATED"/>
    <property type="match status" value="1"/>
</dbReference>
<feature type="binding site" evidence="3">
    <location>
        <position position="220"/>
    </location>
    <ligand>
        <name>Fe cation</name>
        <dbReference type="ChEBI" id="CHEBI:24875"/>
    </ligand>
</feature>
<evidence type="ECO:0000256" key="2">
    <source>
        <dbReference type="ARBA" id="ARBA00022729"/>
    </source>
</evidence>
<dbReference type="EMBL" id="DQ438988">
    <property type="protein sequence ID" value="ABE03937.1"/>
    <property type="molecule type" value="Genomic_DNA"/>
</dbReference>
<dbReference type="InterPro" id="IPR026045">
    <property type="entry name" value="Ferric-bd"/>
</dbReference>
<dbReference type="CDD" id="cd13543">
    <property type="entry name" value="PBP2_Fbp"/>
    <property type="match status" value="1"/>
</dbReference>
<evidence type="ECO:0000256" key="1">
    <source>
        <dbReference type="ARBA" id="ARBA00008520"/>
    </source>
</evidence>
<proteinExistence type="inferred from homology"/>